<gene>
    <name evidence="15" type="primary">nadB</name>
    <name evidence="15" type="ORF">M2J83_09280</name>
</gene>
<comment type="subcellular location">
    <subcellularLocation>
        <location evidence="11">Cytoplasm</location>
    </subcellularLocation>
</comment>
<dbReference type="SUPFAM" id="SSF51905">
    <property type="entry name" value="FAD/NAD(P)-binding domain"/>
    <property type="match status" value="1"/>
</dbReference>
<dbReference type="Proteomes" id="UP001211866">
    <property type="component" value="Chromosome"/>
</dbReference>
<feature type="compositionally biased region" description="Low complexity" evidence="12">
    <location>
        <begin position="489"/>
        <end position="509"/>
    </location>
</feature>
<evidence type="ECO:0000256" key="7">
    <source>
        <dbReference type="ARBA" id="ARBA00022827"/>
    </source>
</evidence>
<reference evidence="15 16" key="1">
    <citation type="submission" date="2022-05" db="EMBL/GenBank/DDBJ databases">
        <title>Complete sequence of strain NY11312.</title>
        <authorList>
            <person name="Zhou D."/>
        </authorList>
    </citation>
    <scope>NUCLEOTIDE SEQUENCE [LARGE SCALE GENOMIC DNA]</scope>
    <source>
        <strain evidence="15 16">NY11312</strain>
    </source>
</reference>
<evidence type="ECO:0000256" key="1">
    <source>
        <dbReference type="ARBA" id="ARBA00001974"/>
    </source>
</evidence>
<feature type="domain" description="Fumarate reductase/succinate dehydrogenase flavoprotein-like C-terminal" evidence="14">
    <location>
        <begin position="512"/>
        <end position="584"/>
    </location>
</feature>
<proteinExistence type="inferred from homology"/>
<feature type="region of interest" description="Disordered" evidence="12">
    <location>
        <begin position="396"/>
        <end position="439"/>
    </location>
</feature>
<feature type="domain" description="FAD-dependent oxidoreductase 2 FAD-binding" evidence="13">
    <location>
        <begin position="9"/>
        <end position="380"/>
    </location>
</feature>
<dbReference type="SUPFAM" id="SSF56425">
    <property type="entry name" value="Succinate dehydrogenase/fumarate reductase flavoprotein, catalytic domain"/>
    <property type="match status" value="1"/>
</dbReference>
<organism evidence="15 16">
    <name type="scientific">Alcaligenes faecalis</name>
    <dbReference type="NCBI Taxonomy" id="511"/>
    <lineage>
        <taxon>Bacteria</taxon>
        <taxon>Pseudomonadati</taxon>
        <taxon>Pseudomonadota</taxon>
        <taxon>Betaproteobacteria</taxon>
        <taxon>Burkholderiales</taxon>
        <taxon>Alcaligenaceae</taxon>
        <taxon>Alcaligenes</taxon>
    </lineage>
</organism>
<dbReference type="SUPFAM" id="SSF46977">
    <property type="entry name" value="Succinate dehydrogenase/fumarate reductase flavoprotein C-terminal domain"/>
    <property type="match status" value="1"/>
</dbReference>
<dbReference type="InterPro" id="IPR015939">
    <property type="entry name" value="Fum_Rdtase/Succ_DH_flav-like_C"/>
</dbReference>
<comment type="pathway">
    <text evidence="2 11">Cofactor biosynthesis; NAD(+) biosynthesis; iminoaspartate from L-aspartate (oxidase route): step 1/1.</text>
</comment>
<evidence type="ECO:0000256" key="9">
    <source>
        <dbReference type="ARBA" id="ARBA00048305"/>
    </source>
</evidence>
<evidence type="ECO:0000256" key="4">
    <source>
        <dbReference type="ARBA" id="ARBA00012173"/>
    </source>
</evidence>
<comment type="catalytic activity">
    <reaction evidence="9">
        <text>L-aspartate + O2 = iminosuccinate + H2O2</text>
        <dbReference type="Rhea" id="RHEA:25876"/>
        <dbReference type="ChEBI" id="CHEBI:15379"/>
        <dbReference type="ChEBI" id="CHEBI:16240"/>
        <dbReference type="ChEBI" id="CHEBI:29991"/>
        <dbReference type="ChEBI" id="CHEBI:77875"/>
        <dbReference type="EC" id="1.4.3.16"/>
    </reaction>
    <physiologicalReaction direction="left-to-right" evidence="9">
        <dbReference type="Rhea" id="RHEA:25877"/>
    </physiologicalReaction>
</comment>
<dbReference type="InterPro" id="IPR005288">
    <property type="entry name" value="NadB"/>
</dbReference>
<evidence type="ECO:0000256" key="5">
    <source>
        <dbReference type="ARBA" id="ARBA00022630"/>
    </source>
</evidence>
<accession>A0ABY7NCP9</accession>
<dbReference type="Gene3D" id="1.20.58.100">
    <property type="entry name" value="Fumarate reductase/succinate dehydrogenase flavoprotein-like, C-terminal domain"/>
    <property type="match status" value="1"/>
</dbReference>
<evidence type="ECO:0000259" key="14">
    <source>
        <dbReference type="Pfam" id="PF02910"/>
    </source>
</evidence>
<keyword evidence="6 11" id="KW-0662">Pyridine nucleotide biosynthesis</keyword>
<comment type="function">
    <text evidence="11">Catalyzes the oxidation of L-aspartate to iminoaspartate.</text>
</comment>
<dbReference type="PRINTS" id="PR00368">
    <property type="entry name" value="FADPNR"/>
</dbReference>
<evidence type="ECO:0000256" key="2">
    <source>
        <dbReference type="ARBA" id="ARBA00004950"/>
    </source>
</evidence>
<dbReference type="Pfam" id="PF02910">
    <property type="entry name" value="Succ_DH_flav_C"/>
    <property type="match status" value="1"/>
</dbReference>
<dbReference type="PANTHER" id="PTHR42716:SF2">
    <property type="entry name" value="L-ASPARTATE OXIDASE, CHLOROPLASTIC"/>
    <property type="match status" value="1"/>
</dbReference>
<keyword evidence="7 11" id="KW-0274">FAD</keyword>
<evidence type="ECO:0000256" key="6">
    <source>
        <dbReference type="ARBA" id="ARBA00022642"/>
    </source>
</evidence>
<feature type="region of interest" description="Disordered" evidence="12">
    <location>
        <begin position="478"/>
        <end position="511"/>
    </location>
</feature>
<keyword evidence="16" id="KW-1185">Reference proteome</keyword>
<dbReference type="PANTHER" id="PTHR42716">
    <property type="entry name" value="L-ASPARTATE OXIDASE"/>
    <property type="match status" value="1"/>
</dbReference>
<evidence type="ECO:0000256" key="12">
    <source>
        <dbReference type="SAM" id="MobiDB-lite"/>
    </source>
</evidence>
<evidence type="ECO:0000256" key="3">
    <source>
        <dbReference type="ARBA" id="ARBA00008562"/>
    </source>
</evidence>
<sequence>MQSGSTQTDVLIIGAGLAGTSLALSLPSSMNVTLLSSAPAPCGASPMALGGLAAVLSAQDSLEQHIEDTLEAGARHSDKNAVRGIVQAAPDAVHWLLERQVPLDRTEDGQLHLTREGGHSQRRIVHAADASGSAIMQALVPQLAQASHIQQRTDCLALALRRNKQGTVAGLDIYDKHTRRYETILADHVVLATGGLGSLYAHSTNPDSALGEGIALAWRAGAAILDLEFVQFHPTCLHAEGPTFLLTEALRGEGGHLLDKQGRRFMPDYDARGELAPRDIVSRAIAVQMRHEGSNHVWLDVRHLGAKTLQQHFPKALEEGLRRGLDLRQDWVPVAPAAHYSCGGIETDLSGRTTVAGLYAVGEVACTGLHGANRLASNSLLECVVMGRAAAEAIAKSKRTQRSALVPETDVANTSSISSSCSYTNSNPNSSSSSSSSSQASVVPNWGLGFNSNSSSKPSPRPSLMTAAAANAVENITTTNNKGCHHGESNSYGNGSSSNHSPSTNNPPSLTSLRNLMQEHVGLLRNHQGLIQALHTLDHWRRQMSLLPPSLDQRTLSLQLDTAWLLTQAALDRPHSLGAHYRLD</sequence>
<dbReference type="NCBIfam" id="TIGR00551">
    <property type="entry name" value="nadB"/>
    <property type="match status" value="1"/>
</dbReference>
<dbReference type="InterPro" id="IPR036188">
    <property type="entry name" value="FAD/NAD-bd_sf"/>
</dbReference>
<evidence type="ECO:0000256" key="11">
    <source>
        <dbReference type="RuleBase" id="RU362049"/>
    </source>
</evidence>
<dbReference type="EMBL" id="CP096916">
    <property type="protein sequence ID" value="WBM39984.1"/>
    <property type="molecule type" value="Genomic_DNA"/>
</dbReference>
<evidence type="ECO:0000313" key="16">
    <source>
        <dbReference type="Proteomes" id="UP001211866"/>
    </source>
</evidence>
<dbReference type="GO" id="GO:0008734">
    <property type="term" value="F:L-aspartate oxidase activity"/>
    <property type="evidence" value="ECO:0007669"/>
    <property type="project" value="UniProtKB-EC"/>
</dbReference>
<evidence type="ECO:0000313" key="15">
    <source>
        <dbReference type="EMBL" id="WBM39984.1"/>
    </source>
</evidence>
<dbReference type="InterPro" id="IPR003953">
    <property type="entry name" value="FAD-dep_OxRdtase_2_FAD-bd"/>
</dbReference>
<comment type="cofactor">
    <cofactor evidence="1 11">
        <name>FAD</name>
        <dbReference type="ChEBI" id="CHEBI:57692"/>
    </cofactor>
</comment>
<dbReference type="EC" id="1.4.3.16" evidence="4 10"/>
<evidence type="ECO:0000256" key="10">
    <source>
        <dbReference type="NCBIfam" id="TIGR00551"/>
    </source>
</evidence>
<dbReference type="Pfam" id="PF00890">
    <property type="entry name" value="FAD_binding_2"/>
    <property type="match status" value="1"/>
</dbReference>
<protein>
    <recommendedName>
        <fullName evidence="4 10">L-aspartate oxidase</fullName>
        <ecNumber evidence="4 10">1.4.3.16</ecNumber>
    </recommendedName>
</protein>
<dbReference type="InterPro" id="IPR027477">
    <property type="entry name" value="Succ_DH/fumarate_Rdtase_cat_sf"/>
</dbReference>
<dbReference type="InterPro" id="IPR037099">
    <property type="entry name" value="Fum_R/Succ_DH_flav-like_C_sf"/>
</dbReference>
<feature type="compositionally biased region" description="Low complexity" evidence="12">
    <location>
        <begin position="415"/>
        <end position="439"/>
    </location>
</feature>
<evidence type="ECO:0000256" key="8">
    <source>
        <dbReference type="ARBA" id="ARBA00023002"/>
    </source>
</evidence>
<evidence type="ECO:0000259" key="13">
    <source>
        <dbReference type="Pfam" id="PF00890"/>
    </source>
</evidence>
<keyword evidence="5 11" id="KW-0285">Flavoprotein</keyword>
<dbReference type="Gene3D" id="3.50.50.60">
    <property type="entry name" value="FAD/NAD(P)-binding domain"/>
    <property type="match status" value="1"/>
</dbReference>
<dbReference type="RefSeq" id="WP_270119873.1">
    <property type="nucleotide sequence ID" value="NZ_CP096916.1"/>
</dbReference>
<name>A0ABY7NCP9_ALCFA</name>
<keyword evidence="8 11" id="KW-0560">Oxidoreductase</keyword>
<comment type="similarity">
    <text evidence="3 11">Belongs to the FAD-dependent oxidoreductase 2 family. NadB subfamily.</text>
</comment>
<dbReference type="Gene3D" id="3.90.700.10">
    <property type="entry name" value="Succinate dehydrogenase/fumarate reductase flavoprotein, catalytic domain"/>
    <property type="match status" value="1"/>
</dbReference>